<dbReference type="SUPFAM" id="SSF47413">
    <property type="entry name" value="lambda repressor-like DNA-binding domains"/>
    <property type="match status" value="1"/>
</dbReference>
<evidence type="ECO:0000256" key="1">
    <source>
        <dbReference type="ARBA" id="ARBA00023125"/>
    </source>
</evidence>
<gene>
    <name evidence="4" type="ORF">ISF6_2581</name>
</gene>
<dbReference type="Pfam" id="PF01381">
    <property type="entry name" value="HTH_3"/>
    <property type="match status" value="1"/>
</dbReference>
<keyword evidence="1" id="KW-0238">DNA-binding</keyword>
<accession>A0A0K8P287</accession>
<keyword evidence="5" id="KW-1185">Reference proteome</keyword>
<dbReference type="InterPro" id="IPR010982">
    <property type="entry name" value="Lambda_DNA-bd_dom_sf"/>
</dbReference>
<dbReference type="EMBL" id="BBYR01000038">
    <property type="protein sequence ID" value="GAP36741.1"/>
    <property type="molecule type" value="Genomic_DNA"/>
</dbReference>
<proteinExistence type="predicted"/>
<dbReference type="GO" id="GO:0005829">
    <property type="term" value="C:cytosol"/>
    <property type="evidence" value="ECO:0007669"/>
    <property type="project" value="TreeGrafter"/>
</dbReference>
<dbReference type="InterPro" id="IPR013096">
    <property type="entry name" value="Cupin_2"/>
</dbReference>
<dbReference type="Pfam" id="PF07883">
    <property type="entry name" value="Cupin_2"/>
    <property type="match status" value="1"/>
</dbReference>
<dbReference type="GO" id="GO:0003700">
    <property type="term" value="F:DNA-binding transcription factor activity"/>
    <property type="evidence" value="ECO:0007669"/>
    <property type="project" value="TreeGrafter"/>
</dbReference>
<dbReference type="SUPFAM" id="SSF51182">
    <property type="entry name" value="RmlC-like cupins"/>
    <property type="match status" value="1"/>
</dbReference>
<feature type="compositionally biased region" description="Pro residues" evidence="2">
    <location>
        <begin position="22"/>
        <end position="32"/>
    </location>
</feature>
<dbReference type="AlphaFoldDB" id="A0A0K8P287"/>
<evidence type="ECO:0000256" key="2">
    <source>
        <dbReference type="SAM" id="MobiDB-lite"/>
    </source>
</evidence>
<protein>
    <submittedName>
        <fullName evidence="4">Transcriptional regulator</fullName>
    </submittedName>
</protein>
<evidence type="ECO:0000313" key="4">
    <source>
        <dbReference type="EMBL" id="GAP36741.1"/>
    </source>
</evidence>
<sequence>MVSNKQAGGKRAAGTPRAAAPSPAPSAPAEPPPDPRRERAEHLAQLAQALRSQRKASGLAIEQLAEASGVSRSMISKIERAEAVPSTSVLSRLAEALGVTFSQLLVEQEEQDVVVLPQRVQPVLRDQASGFTRRCISPILPGRGIDWVLNTLPVGSSTGEFSAHRRGTDEYIYVLRGVLEARLGAQVQRLEAGDAIYFQATQPHEFRNLGHEDCQYFLVIDSTPFRR</sequence>
<dbReference type="STRING" id="1547922.ISF6_2581"/>
<dbReference type="CDD" id="cd02209">
    <property type="entry name" value="cupin_XRE_C"/>
    <property type="match status" value="1"/>
</dbReference>
<dbReference type="Gene3D" id="2.60.120.10">
    <property type="entry name" value="Jelly Rolls"/>
    <property type="match status" value="1"/>
</dbReference>
<comment type="caution">
    <text evidence="4">The sequence shown here is derived from an EMBL/GenBank/DDBJ whole genome shotgun (WGS) entry which is preliminary data.</text>
</comment>
<dbReference type="PROSITE" id="PS50943">
    <property type="entry name" value="HTH_CROC1"/>
    <property type="match status" value="1"/>
</dbReference>
<dbReference type="RefSeq" id="WP_082368337.1">
    <property type="nucleotide sequence ID" value="NZ_BBYR01000038.1"/>
</dbReference>
<dbReference type="InterPro" id="IPR001387">
    <property type="entry name" value="Cro/C1-type_HTH"/>
</dbReference>
<dbReference type="PANTHER" id="PTHR46797">
    <property type="entry name" value="HTH-TYPE TRANSCRIPTIONAL REGULATOR"/>
    <property type="match status" value="1"/>
</dbReference>
<evidence type="ECO:0000313" key="5">
    <source>
        <dbReference type="Proteomes" id="UP000037660"/>
    </source>
</evidence>
<dbReference type="InterPro" id="IPR011051">
    <property type="entry name" value="RmlC_Cupin_sf"/>
</dbReference>
<dbReference type="CDD" id="cd00093">
    <property type="entry name" value="HTH_XRE"/>
    <property type="match status" value="1"/>
</dbReference>
<dbReference type="OrthoDB" id="73827at2"/>
<dbReference type="InterPro" id="IPR050807">
    <property type="entry name" value="TransReg_Diox_bact_type"/>
</dbReference>
<dbReference type="PANTHER" id="PTHR46797:SF10">
    <property type="entry name" value="BLR1115 PROTEIN"/>
    <property type="match status" value="1"/>
</dbReference>
<name>A0A0K8P287_PISS1</name>
<feature type="region of interest" description="Disordered" evidence="2">
    <location>
        <begin position="1"/>
        <end position="40"/>
    </location>
</feature>
<dbReference type="GO" id="GO:0003677">
    <property type="term" value="F:DNA binding"/>
    <property type="evidence" value="ECO:0007669"/>
    <property type="project" value="UniProtKB-KW"/>
</dbReference>
<dbReference type="SMART" id="SM00530">
    <property type="entry name" value="HTH_XRE"/>
    <property type="match status" value="1"/>
</dbReference>
<feature type="domain" description="HTH cro/C1-type" evidence="3">
    <location>
        <begin position="50"/>
        <end position="104"/>
    </location>
</feature>
<reference evidence="4 5" key="2">
    <citation type="journal article" date="2016" name="Science">
        <title>A bacterium that degrades and assimilates poly(ethylene terephthalate).</title>
        <authorList>
            <person name="Yoshida S."/>
            <person name="Hiraga K."/>
            <person name="Takehana T."/>
            <person name="Taniguchi I."/>
            <person name="Yamaji H."/>
            <person name="Maeda Y."/>
            <person name="Toyohara K."/>
            <person name="Miyamoto K."/>
            <person name="Kimura Y."/>
            <person name="Oda K."/>
        </authorList>
    </citation>
    <scope>NUCLEOTIDE SEQUENCE [LARGE SCALE GENOMIC DNA]</scope>
    <source>
        <strain evidence="5">NBRC 110686 / TISTR 2288 / 201-F6</strain>
    </source>
</reference>
<dbReference type="Gene3D" id="1.10.260.40">
    <property type="entry name" value="lambda repressor-like DNA-binding domains"/>
    <property type="match status" value="1"/>
</dbReference>
<dbReference type="Proteomes" id="UP000037660">
    <property type="component" value="Unassembled WGS sequence"/>
</dbReference>
<feature type="compositionally biased region" description="Low complexity" evidence="2">
    <location>
        <begin position="12"/>
        <end position="21"/>
    </location>
</feature>
<organism evidence="4 5">
    <name type="scientific">Piscinibacter sakaiensis</name>
    <name type="common">Ideonella sakaiensis</name>
    <dbReference type="NCBI Taxonomy" id="1547922"/>
    <lineage>
        <taxon>Bacteria</taxon>
        <taxon>Pseudomonadati</taxon>
        <taxon>Pseudomonadota</taxon>
        <taxon>Betaproteobacteria</taxon>
        <taxon>Burkholderiales</taxon>
        <taxon>Sphaerotilaceae</taxon>
        <taxon>Piscinibacter</taxon>
    </lineage>
</organism>
<evidence type="ECO:0000259" key="3">
    <source>
        <dbReference type="PROSITE" id="PS50943"/>
    </source>
</evidence>
<reference evidence="5" key="1">
    <citation type="submission" date="2015-07" db="EMBL/GenBank/DDBJ databases">
        <title>Discovery of a poly(ethylene terephthalate assimilation.</title>
        <authorList>
            <person name="Yoshida S."/>
            <person name="Hiraga K."/>
            <person name="Takehana T."/>
            <person name="Taniguchi I."/>
            <person name="Yamaji H."/>
            <person name="Maeda Y."/>
            <person name="Toyohara K."/>
            <person name="Miyamoto K."/>
            <person name="Kimura Y."/>
            <person name="Oda K."/>
        </authorList>
    </citation>
    <scope>NUCLEOTIDE SEQUENCE [LARGE SCALE GENOMIC DNA]</scope>
    <source>
        <strain evidence="5">NBRC 110686 / TISTR 2288 / 201-F6</strain>
    </source>
</reference>
<dbReference type="InterPro" id="IPR014710">
    <property type="entry name" value="RmlC-like_jellyroll"/>
</dbReference>